<protein>
    <recommendedName>
        <fullName evidence="5">Peroxiredoxin-like 2A</fullName>
    </recommendedName>
    <alternativeName>
        <fullName evidence="7">Peroxiredoxin-like 2 activated in M-CSF stimulated monocytes</fullName>
    </alternativeName>
    <alternativeName>
        <fullName evidence="6">Redox-regulatory protein FAM213A</fullName>
    </alternativeName>
</protein>
<accession>A0A9N9D342</accession>
<comment type="caution">
    <text evidence="9">The sequence shown here is derived from an EMBL/GenBank/DDBJ whole genome shotgun (WGS) entry which is preliminary data.</text>
</comment>
<evidence type="ECO:0000256" key="8">
    <source>
        <dbReference type="SAM" id="MobiDB-lite"/>
    </source>
</evidence>
<dbReference type="Gene3D" id="3.40.30.10">
    <property type="entry name" value="Glutaredoxin"/>
    <property type="match status" value="1"/>
</dbReference>
<feature type="region of interest" description="Disordered" evidence="8">
    <location>
        <begin position="212"/>
        <end position="240"/>
    </location>
</feature>
<name>A0A9N9D342_9GLOM</name>
<keyword evidence="2" id="KW-0963">Cytoplasm</keyword>
<proteinExistence type="inferred from homology"/>
<evidence type="ECO:0000256" key="3">
    <source>
        <dbReference type="ARBA" id="ARBA00023284"/>
    </source>
</evidence>
<evidence type="ECO:0000256" key="1">
    <source>
        <dbReference type="ARBA" id="ARBA00004496"/>
    </source>
</evidence>
<dbReference type="GO" id="GO:0005737">
    <property type="term" value="C:cytoplasm"/>
    <property type="evidence" value="ECO:0007669"/>
    <property type="project" value="UniProtKB-SubCell"/>
</dbReference>
<dbReference type="CDD" id="cd02970">
    <property type="entry name" value="PRX_like2"/>
    <property type="match status" value="1"/>
</dbReference>
<comment type="similarity">
    <text evidence="4">Belongs to the peroxiredoxin-like PRXL2 family. PRXL2A subfamily.</text>
</comment>
<evidence type="ECO:0000256" key="6">
    <source>
        <dbReference type="ARBA" id="ARBA00032058"/>
    </source>
</evidence>
<dbReference type="OrthoDB" id="40334at2759"/>
<evidence type="ECO:0000256" key="2">
    <source>
        <dbReference type="ARBA" id="ARBA00022490"/>
    </source>
</evidence>
<evidence type="ECO:0000313" key="10">
    <source>
        <dbReference type="Proteomes" id="UP000789739"/>
    </source>
</evidence>
<sequence>MNKENKEIPLPTTKYSALEGIELVQLNGGIERKVKATSLWEKKPLLIMVVRRPGCQLCREEVIRYAQQRDLITNKLGIPMIAVVHERIDDEVEQFNNGFWSGDVYYDEKKEFYNALGGGALRWGGYLSSIFKPSVWSNINRNRQTNVNGNFKGEGRILGGLYVLRPGNSGIAYEYREKVWGDHAPFAHVMAVLQQLSPNGNDEDVREAVKNAVENEGKVKSTKGQEEGEGMACVKDGPCQ</sequence>
<evidence type="ECO:0000313" key="9">
    <source>
        <dbReference type="EMBL" id="CAG8625949.1"/>
    </source>
</evidence>
<dbReference type="SUPFAM" id="SSF52833">
    <property type="entry name" value="Thioredoxin-like"/>
    <property type="match status" value="1"/>
</dbReference>
<keyword evidence="3" id="KW-0676">Redox-active center</keyword>
<dbReference type="InterPro" id="IPR032801">
    <property type="entry name" value="PXL2A/B/C"/>
</dbReference>
<dbReference type="EMBL" id="CAJVPI010001769">
    <property type="protein sequence ID" value="CAG8625949.1"/>
    <property type="molecule type" value="Genomic_DNA"/>
</dbReference>
<organism evidence="9 10">
    <name type="scientific">Paraglomus brasilianum</name>
    <dbReference type="NCBI Taxonomy" id="144538"/>
    <lineage>
        <taxon>Eukaryota</taxon>
        <taxon>Fungi</taxon>
        <taxon>Fungi incertae sedis</taxon>
        <taxon>Mucoromycota</taxon>
        <taxon>Glomeromycotina</taxon>
        <taxon>Glomeromycetes</taxon>
        <taxon>Paraglomerales</taxon>
        <taxon>Paraglomeraceae</taxon>
        <taxon>Paraglomus</taxon>
    </lineage>
</organism>
<gene>
    <name evidence="9" type="ORF">PBRASI_LOCUS8978</name>
</gene>
<comment type="subcellular location">
    <subcellularLocation>
        <location evidence="1">Cytoplasm</location>
    </subcellularLocation>
</comment>
<reference evidence="9" key="1">
    <citation type="submission" date="2021-06" db="EMBL/GenBank/DDBJ databases">
        <authorList>
            <person name="Kallberg Y."/>
            <person name="Tangrot J."/>
            <person name="Rosling A."/>
        </authorList>
    </citation>
    <scope>NUCLEOTIDE SEQUENCE</scope>
    <source>
        <strain evidence="9">BR232B</strain>
    </source>
</reference>
<dbReference type="InterPro" id="IPR036249">
    <property type="entry name" value="Thioredoxin-like_sf"/>
</dbReference>
<dbReference type="PANTHER" id="PTHR28630:SF31">
    <property type="entry name" value="PEROXIREDOXIN-LIKE 2A"/>
    <property type="match status" value="1"/>
</dbReference>
<dbReference type="Pfam" id="PF13911">
    <property type="entry name" value="AhpC-TSA_2"/>
    <property type="match status" value="1"/>
</dbReference>
<evidence type="ECO:0000256" key="4">
    <source>
        <dbReference type="ARBA" id="ARBA00023787"/>
    </source>
</evidence>
<feature type="compositionally biased region" description="Basic and acidic residues" evidence="8">
    <location>
        <begin position="212"/>
        <end position="226"/>
    </location>
</feature>
<dbReference type="Proteomes" id="UP000789739">
    <property type="component" value="Unassembled WGS sequence"/>
</dbReference>
<dbReference type="PANTHER" id="PTHR28630">
    <property type="match status" value="1"/>
</dbReference>
<evidence type="ECO:0000256" key="7">
    <source>
        <dbReference type="ARBA" id="ARBA00032129"/>
    </source>
</evidence>
<dbReference type="AlphaFoldDB" id="A0A9N9D342"/>
<keyword evidence="10" id="KW-1185">Reference proteome</keyword>
<evidence type="ECO:0000256" key="5">
    <source>
        <dbReference type="ARBA" id="ARBA00023849"/>
    </source>
</evidence>